<gene>
    <name evidence="2" type="ORF">Fcan01_05973</name>
</gene>
<feature type="region of interest" description="Disordered" evidence="1">
    <location>
        <begin position="1"/>
        <end position="31"/>
    </location>
</feature>
<evidence type="ECO:0000313" key="3">
    <source>
        <dbReference type="Proteomes" id="UP000198287"/>
    </source>
</evidence>
<reference evidence="2 3" key="1">
    <citation type="submission" date="2015-12" db="EMBL/GenBank/DDBJ databases">
        <title>The genome of Folsomia candida.</title>
        <authorList>
            <person name="Faddeeva A."/>
            <person name="Derks M.F."/>
            <person name="Anvar Y."/>
            <person name="Smit S."/>
            <person name="Van Straalen N."/>
            <person name="Roelofs D."/>
        </authorList>
    </citation>
    <scope>NUCLEOTIDE SEQUENCE [LARGE SCALE GENOMIC DNA]</scope>
    <source>
        <strain evidence="2 3">VU population</strain>
        <tissue evidence="2">Whole body</tissue>
    </source>
</reference>
<keyword evidence="3" id="KW-1185">Reference proteome</keyword>
<dbReference type="EMBL" id="LNIX01000002">
    <property type="protein sequence ID" value="OXA59811.1"/>
    <property type="molecule type" value="Genomic_DNA"/>
</dbReference>
<protein>
    <submittedName>
        <fullName evidence="2">Serine/threonine-protein kinase/endoribonuclease IRE1</fullName>
    </submittedName>
</protein>
<proteinExistence type="predicted"/>
<comment type="caution">
    <text evidence="2">The sequence shown here is derived from an EMBL/GenBank/DDBJ whole genome shotgun (WGS) entry which is preliminary data.</text>
</comment>
<sequence>MLVVPREKKMRGRYETSASSSPLNDCWNDRQEDTSSLEARGDFHRNGVLIKNSYPITIMTSFQNSHPKKSTQLADFQQFGRASCVPGTEALAGLQMRVKDCEEYFCDFLATQPEEALMVDSCSIELHIMMGRTNIK</sequence>
<dbReference type="AlphaFoldDB" id="A0A226ESP8"/>
<dbReference type="Proteomes" id="UP000198287">
    <property type="component" value="Unassembled WGS sequence"/>
</dbReference>
<keyword evidence="2" id="KW-0808">Transferase</keyword>
<dbReference type="GO" id="GO:0016301">
    <property type="term" value="F:kinase activity"/>
    <property type="evidence" value="ECO:0007669"/>
    <property type="project" value="UniProtKB-KW"/>
</dbReference>
<evidence type="ECO:0000256" key="1">
    <source>
        <dbReference type="SAM" id="MobiDB-lite"/>
    </source>
</evidence>
<name>A0A226ESP8_FOLCA</name>
<organism evidence="2 3">
    <name type="scientific">Folsomia candida</name>
    <name type="common">Springtail</name>
    <dbReference type="NCBI Taxonomy" id="158441"/>
    <lineage>
        <taxon>Eukaryota</taxon>
        <taxon>Metazoa</taxon>
        <taxon>Ecdysozoa</taxon>
        <taxon>Arthropoda</taxon>
        <taxon>Hexapoda</taxon>
        <taxon>Collembola</taxon>
        <taxon>Entomobryomorpha</taxon>
        <taxon>Isotomoidea</taxon>
        <taxon>Isotomidae</taxon>
        <taxon>Proisotominae</taxon>
        <taxon>Folsomia</taxon>
    </lineage>
</organism>
<evidence type="ECO:0000313" key="2">
    <source>
        <dbReference type="EMBL" id="OXA59811.1"/>
    </source>
</evidence>
<accession>A0A226ESP8</accession>
<keyword evidence="2" id="KW-0418">Kinase</keyword>